<name>A0A1Y2EWX3_PROLT</name>
<dbReference type="AlphaFoldDB" id="A0A1Y2EWX3"/>
<proteinExistence type="predicted"/>
<dbReference type="RefSeq" id="XP_040722412.1">
    <property type="nucleotide sequence ID" value="XM_040870122.1"/>
</dbReference>
<dbReference type="Proteomes" id="UP000193685">
    <property type="component" value="Unassembled WGS sequence"/>
</dbReference>
<evidence type="ECO:0000313" key="2">
    <source>
        <dbReference type="Proteomes" id="UP000193685"/>
    </source>
</evidence>
<dbReference type="EMBL" id="MCFI01000025">
    <property type="protein sequence ID" value="ORY75764.1"/>
    <property type="molecule type" value="Genomic_DNA"/>
</dbReference>
<evidence type="ECO:0000313" key="1">
    <source>
        <dbReference type="EMBL" id="ORY75764.1"/>
    </source>
</evidence>
<accession>A0A1Y2EWX3</accession>
<gene>
    <name evidence="1" type="ORF">BCR37DRAFT_383844</name>
</gene>
<sequence length="437" mass="49694">MQSLSSAAYLLHRSLGIRTPKTSDLPSWCNVESVTIRDLDTGNLSLRELVLLGPRFDDPMCLVGLARWSQAVIEIPLQFTPTGLRLQDPEALEDYVFGDHKDSKVARAASDIHLDFPSREDSWYKFVRFVDVEGMMWTISVIGEWDLMEAHSIESWKVQVQVVPAYARGRTRQASAQTREFVVHGECPQICYATRDGVMLLHQARLTFIRLRPWPHVPESLPAGCWQVEDDAVNGYCGLPTKHLELDILLEEWFEEDYGEINMKFSFGTNLFPKWREASDSMHAKSSVALDWDSGCAIELVLWNKERHNHVRLVKIFVDPYADGLSSADTCLLSTKTAPVQARAPNYPSETLFLGDLDESLEDRPARPSNIAVCAWDHYMRRADHTIRKTHACVEEDVCGLKLEYYGRHGVLFYDMILTPATLATIKTQLWSVAAKY</sequence>
<keyword evidence="2" id="KW-1185">Reference proteome</keyword>
<reference evidence="1 2" key="1">
    <citation type="submission" date="2016-07" db="EMBL/GenBank/DDBJ databases">
        <title>Pervasive Adenine N6-methylation of Active Genes in Fungi.</title>
        <authorList>
            <consortium name="DOE Joint Genome Institute"/>
            <person name="Mondo S.J."/>
            <person name="Dannebaum R.O."/>
            <person name="Kuo R.C."/>
            <person name="Labutti K."/>
            <person name="Haridas S."/>
            <person name="Kuo A."/>
            <person name="Salamov A."/>
            <person name="Ahrendt S.R."/>
            <person name="Lipzen A."/>
            <person name="Sullivan W."/>
            <person name="Andreopoulos W.B."/>
            <person name="Clum A."/>
            <person name="Lindquist E."/>
            <person name="Daum C."/>
            <person name="Ramamoorthy G.K."/>
            <person name="Gryganskyi A."/>
            <person name="Culley D."/>
            <person name="Magnuson J.K."/>
            <person name="James T.Y."/>
            <person name="O'Malley M.A."/>
            <person name="Stajich J.E."/>
            <person name="Spatafora J.W."/>
            <person name="Visel A."/>
            <person name="Grigoriev I.V."/>
        </authorList>
    </citation>
    <scope>NUCLEOTIDE SEQUENCE [LARGE SCALE GENOMIC DNA]</scope>
    <source>
        <strain evidence="1 2">12-1054</strain>
    </source>
</reference>
<protein>
    <submittedName>
        <fullName evidence="1">Uncharacterized protein</fullName>
    </submittedName>
</protein>
<organism evidence="1 2">
    <name type="scientific">Protomyces lactucae-debilis</name>
    <dbReference type="NCBI Taxonomy" id="2754530"/>
    <lineage>
        <taxon>Eukaryota</taxon>
        <taxon>Fungi</taxon>
        <taxon>Dikarya</taxon>
        <taxon>Ascomycota</taxon>
        <taxon>Taphrinomycotina</taxon>
        <taxon>Taphrinomycetes</taxon>
        <taxon>Taphrinales</taxon>
        <taxon>Protomycetaceae</taxon>
        <taxon>Protomyces</taxon>
    </lineage>
</organism>
<comment type="caution">
    <text evidence="1">The sequence shown here is derived from an EMBL/GenBank/DDBJ whole genome shotgun (WGS) entry which is preliminary data.</text>
</comment>
<dbReference type="GeneID" id="63786721"/>